<reference evidence="1 2" key="1">
    <citation type="journal article" date="2016" name="Int. J. Syst. Evol. Microbiol.">
        <title>Methanosarcina flavescens sp. nov., a methanogenic archaeon isolated from a full-scale anaerobic digester.</title>
        <authorList>
            <person name="Kern T."/>
            <person name="Fischer M.A."/>
            <person name="Deppenmeier U."/>
            <person name="Schmitz R.A."/>
            <person name="Rother M."/>
        </authorList>
    </citation>
    <scope>NUCLEOTIDE SEQUENCE [LARGE SCALE GENOMIC DNA]</scope>
    <source>
        <strain evidence="1 2">E03.2</strain>
    </source>
</reference>
<organism evidence="1 2">
    <name type="scientific">Methanosarcina flavescens</name>
    <dbReference type="NCBI Taxonomy" id="1715806"/>
    <lineage>
        <taxon>Archaea</taxon>
        <taxon>Methanobacteriati</taxon>
        <taxon>Methanobacteriota</taxon>
        <taxon>Stenosarchaea group</taxon>
        <taxon>Methanomicrobia</taxon>
        <taxon>Methanosarcinales</taxon>
        <taxon>Methanosarcinaceae</taxon>
        <taxon>Methanosarcina</taxon>
    </lineage>
</organism>
<name>A0A660HR60_9EURY</name>
<accession>A0A660HR60</accession>
<sequence length="60" mass="6915">MILAENLNCLIVKIIGGRFRDSKTIKIARHIKNLFANRLLQLPALQAAFNSLIFNWSYIE</sequence>
<protein>
    <submittedName>
        <fullName evidence="1">Uncharacterized protein</fullName>
    </submittedName>
</protein>
<dbReference type="AlphaFoldDB" id="A0A660HR60"/>
<evidence type="ECO:0000313" key="2">
    <source>
        <dbReference type="Proteomes" id="UP000053087"/>
    </source>
</evidence>
<evidence type="ECO:0000313" key="1">
    <source>
        <dbReference type="EMBL" id="AYK14737.1"/>
    </source>
</evidence>
<dbReference type="Proteomes" id="UP000053087">
    <property type="component" value="Chromosome"/>
</dbReference>
<dbReference type="KEGG" id="mfz:AOB57_005630"/>
<gene>
    <name evidence="1" type="ORF">AOB57_005630</name>
</gene>
<dbReference type="EMBL" id="CP032683">
    <property type="protein sequence ID" value="AYK14737.1"/>
    <property type="molecule type" value="Genomic_DNA"/>
</dbReference>
<keyword evidence="2" id="KW-1185">Reference proteome</keyword>
<proteinExistence type="predicted"/>